<gene>
    <name evidence="4" type="ORF">PG1C_03490</name>
</gene>
<keyword evidence="5" id="KW-1185">Reference proteome</keyword>
<evidence type="ECO:0000313" key="4">
    <source>
        <dbReference type="EMBL" id="AJP47784.1"/>
    </source>
</evidence>
<dbReference type="InterPro" id="IPR022742">
    <property type="entry name" value="Hydrolase_4"/>
</dbReference>
<feature type="active site" description="Charge relay system" evidence="2">
    <location>
        <position position="256"/>
    </location>
</feature>
<reference evidence="4 5" key="1">
    <citation type="journal article" date="2015" name="Genome Announc.">
        <title>Complete Genome Sequence of a Novel Bacterium within the Family Rhodocyclaceae That Degrades Polycyclic Aromatic Hydrocarbons.</title>
        <authorList>
            <person name="Singleton D.R."/>
            <person name="Dickey A.N."/>
            <person name="Scholl E.H."/>
            <person name="Wright F.A."/>
            <person name="Aitken M.D."/>
        </authorList>
    </citation>
    <scope>NUCLEOTIDE SEQUENCE [LARGE SCALE GENOMIC DNA]</scope>
    <source>
        <strain evidence="5">PG1-Ca6</strain>
    </source>
</reference>
<protein>
    <submittedName>
        <fullName evidence="4">Alpha/beta hydrolase</fullName>
    </submittedName>
</protein>
<dbReference type="PANTHER" id="PTHR43798">
    <property type="entry name" value="MONOACYLGLYCEROL LIPASE"/>
    <property type="match status" value="1"/>
</dbReference>
<dbReference type="PANTHER" id="PTHR43798:SF31">
    <property type="entry name" value="AB HYDROLASE SUPERFAMILY PROTEIN YCLE"/>
    <property type="match status" value="1"/>
</dbReference>
<evidence type="ECO:0000256" key="1">
    <source>
        <dbReference type="ARBA" id="ARBA00022801"/>
    </source>
</evidence>
<evidence type="ECO:0000259" key="3">
    <source>
        <dbReference type="Pfam" id="PF12146"/>
    </source>
</evidence>
<organism evidence="4 5">
    <name type="scientific">Rugosibacter aromaticivorans</name>
    <dbReference type="NCBI Taxonomy" id="1565605"/>
    <lineage>
        <taxon>Bacteria</taxon>
        <taxon>Pseudomonadati</taxon>
        <taxon>Pseudomonadota</taxon>
        <taxon>Betaproteobacteria</taxon>
        <taxon>Nitrosomonadales</taxon>
        <taxon>Sterolibacteriaceae</taxon>
        <taxon>Rugosibacter</taxon>
    </lineage>
</organism>
<dbReference type="InterPro" id="IPR029058">
    <property type="entry name" value="AB_hydrolase_fold"/>
</dbReference>
<dbReference type="InterPro" id="IPR012354">
    <property type="entry name" value="Esterase_lipase"/>
</dbReference>
<dbReference type="RefSeq" id="WP_202636048.1">
    <property type="nucleotide sequence ID" value="NZ_CP010554.1"/>
</dbReference>
<name>A0A0C5J815_9PROT</name>
<feature type="active site" description="Nucleophile" evidence="2">
    <location>
        <position position="98"/>
    </location>
</feature>
<dbReference type="EMBL" id="CP010554">
    <property type="protein sequence ID" value="AJP47784.1"/>
    <property type="molecule type" value="Genomic_DNA"/>
</dbReference>
<dbReference type="KEGG" id="rbu:PG1C_03490"/>
<feature type="domain" description="Serine aminopeptidase S33" evidence="3">
    <location>
        <begin position="22"/>
        <end position="262"/>
    </location>
</feature>
<evidence type="ECO:0000256" key="2">
    <source>
        <dbReference type="PIRSR" id="PIRSR017388-1"/>
    </source>
</evidence>
<dbReference type="PIRSF" id="PIRSF017388">
    <property type="entry name" value="Esterase_lipase"/>
    <property type="match status" value="1"/>
</dbReference>
<dbReference type="STRING" id="1565605.PG1C_03490"/>
<dbReference type="GO" id="GO:0052689">
    <property type="term" value="F:carboxylic ester hydrolase activity"/>
    <property type="evidence" value="ECO:0007669"/>
    <property type="project" value="InterPro"/>
</dbReference>
<dbReference type="PATRIC" id="fig|1565605.3.peg.736"/>
<dbReference type="AlphaFoldDB" id="A0A0C5J815"/>
<dbReference type="Proteomes" id="UP000061603">
    <property type="component" value="Chromosome"/>
</dbReference>
<dbReference type="GO" id="GO:0016020">
    <property type="term" value="C:membrane"/>
    <property type="evidence" value="ECO:0007669"/>
    <property type="project" value="TreeGrafter"/>
</dbReference>
<proteinExistence type="predicted"/>
<evidence type="ECO:0000313" key="5">
    <source>
        <dbReference type="Proteomes" id="UP000061603"/>
    </source>
</evidence>
<dbReference type="HOGENOM" id="CLU_076594_1_0_4"/>
<dbReference type="Gene3D" id="3.40.50.1820">
    <property type="entry name" value="alpha/beta hydrolase"/>
    <property type="match status" value="1"/>
</dbReference>
<accession>A0A0C5J815</accession>
<dbReference type="InterPro" id="IPR050266">
    <property type="entry name" value="AB_hydrolase_sf"/>
</dbReference>
<dbReference type="SUPFAM" id="SSF53474">
    <property type="entry name" value="alpha/beta-Hydrolases"/>
    <property type="match status" value="1"/>
</dbReference>
<sequence length="283" mass="31644">MSLTIENCLGNTGYYYDQAGDDAVLLIHGLTGTPAEMKPIATRLAKQGFSVMCPALAGHCGSVANLKKSHWQDWYGGIRESFDALREKHARVYVSGLSMGALMALLLAKEKGERVSGLCLLSTTFFYDGWNIPHLKRKLLLPIVLHSPLKYFMYWNETPPYGIKCERTRAMVHAVLQKRDSKAAEKVGIFRTPAVTIFESNRLINATKKALHHVQSPTLIVHSTEDDTASLNNAHYVAKRIASKKIEKFFVDDTYHVLTLDKRRADVANRMAGFFKQCTANPA</sequence>
<dbReference type="Pfam" id="PF12146">
    <property type="entry name" value="Hydrolase_4"/>
    <property type="match status" value="1"/>
</dbReference>
<feature type="active site" description="Charge relay system" evidence="2">
    <location>
        <position position="226"/>
    </location>
</feature>
<keyword evidence="1 4" id="KW-0378">Hydrolase</keyword>